<reference evidence="4 5" key="1">
    <citation type="submission" date="2024-09" db="EMBL/GenBank/DDBJ databases">
        <authorList>
            <person name="Sun Q."/>
            <person name="Mori K."/>
        </authorList>
    </citation>
    <scope>NUCLEOTIDE SEQUENCE [LARGE SCALE GENOMIC DNA]</scope>
    <source>
        <strain evidence="4 5">JCM 13503</strain>
    </source>
</reference>
<dbReference type="Gene3D" id="3.60.21.10">
    <property type="match status" value="1"/>
</dbReference>
<dbReference type="CDD" id="cd07385">
    <property type="entry name" value="MPP_YkuE_C"/>
    <property type="match status" value="1"/>
</dbReference>
<dbReference type="PANTHER" id="PTHR31302:SF31">
    <property type="entry name" value="PHOSPHODIESTERASE YAEI"/>
    <property type="match status" value="1"/>
</dbReference>
<keyword evidence="2" id="KW-0378">Hydrolase</keyword>
<evidence type="ECO:0000259" key="3">
    <source>
        <dbReference type="Pfam" id="PF00149"/>
    </source>
</evidence>
<dbReference type="PANTHER" id="PTHR31302">
    <property type="entry name" value="TRANSMEMBRANE PROTEIN WITH METALLOPHOSPHOESTERASE DOMAIN-RELATED"/>
    <property type="match status" value="1"/>
</dbReference>
<dbReference type="Proteomes" id="UP001589733">
    <property type="component" value="Unassembled WGS sequence"/>
</dbReference>
<comment type="caution">
    <text evidence="4">The sequence shown here is derived from an EMBL/GenBank/DDBJ whole genome shotgun (WGS) entry which is preliminary data.</text>
</comment>
<protein>
    <submittedName>
        <fullName evidence="4">Metallophosphoesterase</fullName>
    </submittedName>
</protein>
<dbReference type="SUPFAM" id="SSF56300">
    <property type="entry name" value="Metallo-dependent phosphatases"/>
    <property type="match status" value="1"/>
</dbReference>
<evidence type="ECO:0000313" key="5">
    <source>
        <dbReference type="Proteomes" id="UP001589733"/>
    </source>
</evidence>
<sequence>MDVSRRTVLLGGVGLGALGATSVKETYGYELTSHQHVLPGLHTPLRVVQLTDLHYGPFIRAASLNRWVETTLALRPDIVLITGDFVDRHLLDSTAPLLQALSRLTAPLGVWGVWGNHDYDYCGSEARRLGTDLTVARETFRTTLEGLGIRILRNAGTVLRDDLYLAGVDDLLRGDPQVQQALPQMPTTGAVLLMSHNPDVLEHVPQRVTLTVCGHTHGGQVRLPFLGPLRPNSLLGFTEGWVFGPAAGYVSRGLGVTGAPMRLNCPAELVVFDFQPE</sequence>
<gene>
    <name evidence="4" type="ORF">ACFFLM_00755</name>
</gene>
<name>A0ABV6AWH7_9DEIO</name>
<proteinExistence type="predicted"/>
<dbReference type="InterPro" id="IPR004843">
    <property type="entry name" value="Calcineurin-like_PHP"/>
</dbReference>
<evidence type="ECO:0000256" key="2">
    <source>
        <dbReference type="ARBA" id="ARBA00022801"/>
    </source>
</evidence>
<accession>A0ABV6AWH7</accession>
<keyword evidence="1" id="KW-0479">Metal-binding</keyword>
<dbReference type="Pfam" id="PF00149">
    <property type="entry name" value="Metallophos"/>
    <property type="match status" value="1"/>
</dbReference>
<feature type="domain" description="Calcineurin-like phosphoesterase" evidence="3">
    <location>
        <begin position="45"/>
        <end position="218"/>
    </location>
</feature>
<organism evidence="4 5">
    <name type="scientific">Deinococcus oregonensis</name>
    <dbReference type="NCBI Taxonomy" id="1805970"/>
    <lineage>
        <taxon>Bacteria</taxon>
        <taxon>Thermotogati</taxon>
        <taxon>Deinococcota</taxon>
        <taxon>Deinococci</taxon>
        <taxon>Deinococcales</taxon>
        <taxon>Deinococcaceae</taxon>
        <taxon>Deinococcus</taxon>
    </lineage>
</organism>
<dbReference type="RefSeq" id="WP_380004516.1">
    <property type="nucleotide sequence ID" value="NZ_JBHLYR010000006.1"/>
</dbReference>
<evidence type="ECO:0000313" key="4">
    <source>
        <dbReference type="EMBL" id="MFB9990518.1"/>
    </source>
</evidence>
<dbReference type="InterPro" id="IPR051158">
    <property type="entry name" value="Metallophosphoesterase_sf"/>
</dbReference>
<keyword evidence="5" id="KW-1185">Reference proteome</keyword>
<evidence type="ECO:0000256" key="1">
    <source>
        <dbReference type="ARBA" id="ARBA00022723"/>
    </source>
</evidence>
<dbReference type="InterPro" id="IPR029052">
    <property type="entry name" value="Metallo-depent_PP-like"/>
</dbReference>
<dbReference type="EMBL" id="JBHLYR010000006">
    <property type="protein sequence ID" value="MFB9990518.1"/>
    <property type="molecule type" value="Genomic_DNA"/>
</dbReference>